<dbReference type="Pfam" id="PF01408">
    <property type="entry name" value="GFO_IDH_MocA"/>
    <property type="match status" value="1"/>
</dbReference>
<keyword evidence="3" id="KW-0560">Oxidoreductase</keyword>
<dbReference type="Gene3D" id="3.30.360.10">
    <property type="entry name" value="Dihydrodipicolinate Reductase, domain 2"/>
    <property type="match status" value="1"/>
</dbReference>
<dbReference type="GO" id="GO:0047061">
    <property type="term" value="F:glucose-fructose oxidoreductase activity"/>
    <property type="evidence" value="ECO:0007669"/>
    <property type="project" value="UniProtKB-EC"/>
</dbReference>
<dbReference type="SUPFAM" id="SSF51735">
    <property type="entry name" value="NAD(P)-binding Rossmann-fold domains"/>
    <property type="match status" value="1"/>
</dbReference>
<dbReference type="Proteomes" id="UP000076079">
    <property type="component" value="Chromosome"/>
</dbReference>
<dbReference type="InterPro" id="IPR000683">
    <property type="entry name" value="Gfo/Idh/MocA-like_OxRdtase_N"/>
</dbReference>
<dbReference type="PANTHER" id="PTHR43818:SF5">
    <property type="entry name" value="OXIDOREDUCTASE FAMILY PROTEIN"/>
    <property type="match status" value="1"/>
</dbReference>
<gene>
    <name evidence="3" type="primary">gfo_6</name>
    <name evidence="3" type="ORF">LuPra_04122</name>
</gene>
<evidence type="ECO:0000313" key="4">
    <source>
        <dbReference type="Proteomes" id="UP000076079"/>
    </source>
</evidence>
<accession>A0A143PSR1</accession>
<evidence type="ECO:0000259" key="2">
    <source>
        <dbReference type="Pfam" id="PF19051"/>
    </source>
</evidence>
<dbReference type="PROSITE" id="PS51318">
    <property type="entry name" value="TAT"/>
    <property type="match status" value="1"/>
</dbReference>
<name>A0A143PSR1_LUTPR</name>
<feature type="domain" description="Gfo/Idh/MocA-like oxidoreductase bacterial type C-terminal" evidence="2">
    <location>
        <begin position="230"/>
        <end position="292"/>
    </location>
</feature>
<dbReference type="PATRIC" id="fig|1813736.3.peg.4360"/>
<dbReference type="PANTHER" id="PTHR43818">
    <property type="entry name" value="BCDNA.GH03377"/>
    <property type="match status" value="1"/>
</dbReference>
<dbReference type="InterPro" id="IPR043906">
    <property type="entry name" value="Gfo/Idh/MocA_OxRdtase_bact_C"/>
</dbReference>
<dbReference type="SUPFAM" id="SSF55347">
    <property type="entry name" value="Glyceraldehyde-3-phosphate dehydrogenase-like, C-terminal domain"/>
    <property type="match status" value="1"/>
</dbReference>
<evidence type="ECO:0000313" key="3">
    <source>
        <dbReference type="EMBL" id="AMY10879.1"/>
    </source>
</evidence>
<dbReference type="EC" id="1.1.99.28" evidence="3"/>
<dbReference type="KEGG" id="abac:LuPra_04122"/>
<feature type="domain" description="Gfo/Idh/MocA-like oxidoreductase N-terminal" evidence="1">
    <location>
        <begin position="58"/>
        <end position="184"/>
    </location>
</feature>
<dbReference type="STRING" id="1855912.LuPra_04122"/>
<dbReference type="EMBL" id="CP015136">
    <property type="protein sequence ID" value="AMY10879.1"/>
    <property type="molecule type" value="Genomic_DNA"/>
</dbReference>
<dbReference type="InterPro" id="IPR006311">
    <property type="entry name" value="TAT_signal"/>
</dbReference>
<dbReference type="GO" id="GO:0000166">
    <property type="term" value="F:nucleotide binding"/>
    <property type="evidence" value="ECO:0007669"/>
    <property type="project" value="InterPro"/>
</dbReference>
<dbReference type="InterPro" id="IPR050463">
    <property type="entry name" value="Gfo/Idh/MocA_oxidrdct_glycsds"/>
</dbReference>
<dbReference type="InterPro" id="IPR036291">
    <property type="entry name" value="NAD(P)-bd_dom_sf"/>
</dbReference>
<dbReference type="Pfam" id="PF19051">
    <property type="entry name" value="GFO_IDH_MocA_C2"/>
    <property type="match status" value="2"/>
</dbReference>
<feature type="domain" description="Gfo/Idh/MocA-like oxidoreductase bacterial type C-terminal" evidence="2">
    <location>
        <begin position="407"/>
        <end position="477"/>
    </location>
</feature>
<reference evidence="4" key="2">
    <citation type="submission" date="2016-04" db="EMBL/GenBank/DDBJ databases">
        <title>First Complete Genome Sequence of a Subdivision 6 Acidobacterium.</title>
        <authorList>
            <person name="Huang S."/>
            <person name="Vieira S."/>
            <person name="Bunk B."/>
            <person name="Riedel T."/>
            <person name="Sproeer C."/>
            <person name="Overmann J."/>
        </authorList>
    </citation>
    <scope>NUCLEOTIDE SEQUENCE [LARGE SCALE GENOMIC DNA]</scope>
    <source>
        <strain evidence="4">DSM 100886 HEG_-6_39</strain>
    </source>
</reference>
<organism evidence="3 4">
    <name type="scientific">Luteitalea pratensis</name>
    <dbReference type="NCBI Taxonomy" id="1855912"/>
    <lineage>
        <taxon>Bacteria</taxon>
        <taxon>Pseudomonadati</taxon>
        <taxon>Acidobacteriota</taxon>
        <taxon>Vicinamibacteria</taxon>
        <taxon>Vicinamibacterales</taxon>
        <taxon>Vicinamibacteraceae</taxon>
        <taxon>Luteitalea</taxon>
    </lineage>
</organism>
<keyword evidence="4" id="KW-1185">Reference proteome</keyword>
<dbReference type="AlphaFoldDB" id="A0A143PSR1"/>
<evidence type="ECO:0000259" key="1">
    <source>
        <dbReference type="Pfam" id="PF01408"/>
    </source>
</evidence>
<proteinExistence type="predicted"/>
<dbReference type="Gene3D" id="3.40.50.720">
    <property type="entry name" value="NAD(P)-binding Rossmann-like Domain"/>
    <property type="match status" value="1"/>
</dbReference>
<sequence>MAPRGILRGVHVRALTMTHTDRRHFLKQGLLGTASVAAGTIGTTARSYAQVRGANDRINMAVIGIRNQGTVHLENLCRLKDSHNVQIRTVCDTDERLFAKGVALVEQKTGTKPATEWDLHRVLEDKSIDAVSIVVPNHWHALAAVLACQAGKHVYVEKPASYNIWEGRRMIEAARKYGRHMQVGLNNRSSVNVREAIAFMHGGGIGPLFMARSLCFKARDSYGMSSDSEPPATFHYDRWLGPAPWRPYNEKRGHYNWHWYWDTGNGDTGNTGPHQLDIARWGLAKNEHPVSVYSAGGLYGFRQDDGAPTPAKHVYGDVDTFGHDKTSQETPNTQTATYTYADGTLLEMETRGRYTNNEGSQGQEVGNLFFGTEGWLEISGDTWKAFRRREREPFAGSKGGDREGNHWANFIEGLRADKDDAFHADIHEGHMSTSLCHLANISYRVGRSLKFTGQTERFVDAPDADALLIRTYRKPYVVPETV</sequence>
<reference evidence="3 4" key="1">
    <citation type="journal article" date="2016" name="Genome Announc.">
        <title>First Complete Genome Sequence of a Subdivision 6 Acidobacterium Strain.</title>
        <authorList>
            <person name="Huang S."/>
            <person name="Vieira S."/>
            <person name="Bunk B."/>
            <person name="Riedel T."/>
            <person name="Sproer C."/>
            <person name="Overmann J."/>
        </authorList>
    </citation>
    <scope>NUCLEOTIDE SEQUENCE [LARGE SCALE GENOMIC DNA]</scope>
    <source>
        <strain evidence="4">DSM 100886 HEG_-6_39</strain>
    </source>
</reference>
<protein>
    <submittedName>
        <fullName evidence="3">Glucose--fructose oxidoreductase</fullName>
        <ecNumber evidence="3">1.1.99.28</ecNumber>
    </submittedName>
</protein>